<dbReference type="RefSeq" id="WP_006035904.1">
    <property type="nucleotide sequence ID" value="NZ_AAQJ02000001.1"/>
</dbReference>
<keyword evidence="2" id="KW-1185">Reference proteome</keyword>
<dbReference type="Proteomes" id="UP000054075">
    <property type="component" value="Unassembled WGS sequence"/>
</dbReference>
<dbReference type="eggNOG" id="COG2253">
    <property type="taxonomic scope" value="Bacteria"/>
</dbReference>
<reference evidence="1" key="1">
    <citation type="submission" date="2006-04" db="EMBL/GenBank/DDBJ databases">
        <authorList>
            <person name="Seshadri R."/>
            <person name="Federici B.A."/>
        </authorList>
    </citation>
    <scope>NUCLEOTIDE SEQUENCE [LARGE SCALE GENOMIC DNA]</scope>
</reference>
<dbReference type="InterPro" id="IPR014942">
    <property type="entry name" value="AbiEii"/>
</dbReference>
<protein>
    <recommendedName>
        <fullName evidence="3">Nucleotidyl transferase AbiEii/AbiGii toxin family protein</fullName>
    </recommendedName>
</protein>
<evidence type="ECO:0000313" key="1">
    <source>
        <dbReference type="EMBL" id="EDP46940.1"/>
    </source>
</evidence>
<dbReference type="AlphaFoldDB" id="A8PPL4"/>
<organism evidence="1 2">
    <name type="scientific">Rickettsiella grylli</name>
    <dbReference type="NCBI Taxonomy" id="59196"/>
    <lineage>
        <taxon>Bacteria</taxon>
        <taxon>Pseudomonadati</taxon>
        <taxon>Pseudomonadota</taxon>
        <taxon>Gammaproteobacteria</taxon>
        <taxon>Legionellales</taxon>
        <taxon>Coxiellaceae</taxon>
        <taxon>Rickettsiella</taxon>
    </lineage>
</organism>
<evidence type="ECO:0000313" key="2">
    <source>
        <dbReference type="Proteomes" id="UP000054075"/>
    </source>
</evidence>
<reference evidence="1" key="2">
    <citation type="submission" date="2007-10" db="EMBL/GenBank/DDBJ databases">
        <authorList>
            <person name="Myers G.S."/>
        </authorList>
    </citation>
    <scope>NUCLEOTIDE SEQUENCE [LARGE SCALE GENOMIC DNA]</scope>
</reference>
<proteinExistence type="predicted"/>
<name>A8PPL4_9COXI</name>
<evidence type="ECO:0008006" key="3">
    <source>
        <dbReference type="Google" id="ProtNLM"/>
    </source>
</evidence>
<comment type="caution">
    <text evidence="1">The sequence shown here is derived from an EMBL/GenBank/DDBJ whole genome shotgun (WGS) entry which is preliminary data.</text>
</comment>
<sequence>MIANAYLNEWRQIVPWSDNKMVEQDLIISRLLVELFNHPDISDSLAFRGGTAIYKLFTSRPIRYSEDIDLVQIKAEPIGKTITTIRSIVDPILGEPERKRSKKTFTLTYNILAENAIATQKLKIEINTREHFSVFELQPKEFSVKSRWFSGNANILSYNFSELIGTKLRAFYQRDKGRDLFDLWFALQQENFDVKKAISAFIEYTKKEDKNITRALFEKNFIQKLNTGSFGQDISPLLSPEIKWDFEKATIEVFEKVISLLPGKRWKSIL</sequence>
<dbReference type="Pfam" id="PF08843">
    <property type="entry name" value="AbiEii"/>
    <property type="match status" value="1"/>
</dbReference>
<dbReference type="EMBL" id="AAQJ02000001">
    <property type="protein sequence ID" value="EDP46940.1"/>
    <property type="molecule type" value="Genomic_DNA"/>
</dbReference>
<gene>
    <name evidence="1" type="ORF">RICGR_1329</name>
</gene>
<accession>A8PPL4</accession>
<dbReference type="Gene3D" id="3.10.450.620">
    <property type="entry name" value="JHP933, nucleotidyltransferase-like core domain"/>
    <property type="match status" value="1"/>
</dbReference>
<dbReference type="OrthoDB" id="1550603at2"/>